<comment type="caution">
    <text evidence="6">The sequence shown here is derived from an EMBL/GenBank/DDBJ whole genome shotgun (WGS) entry which is preliminary data.</text>
</comment>
<feature type="domain" description="Aminodeoxyfutalosine deaminase/Imidazolonepropionase-like composite" evidence="5">
    <location>
        <begin position="21"/>
        <end position="46"/>
    </location>
</feature>
<reference evidence="6 7" key="1">
    <citation type="submission" date="2013-02" db="EMBL/GenBank/DDBJ databases">
        <title>The Genome Sequence of Enterococcus pallens BAA-351.</title>
        <authorList>
            <consortium name="The Broad Institute Genome Sequencing Platform"/>
            <consortium name="The Broad Institute Genome Sequencing Center for Infectious Disease"/>
            <person name="Earl A.M."/>
            <person name="Gilmore M.S."/>
            <person name="Lebreton F."/>
            <person name="Walker B."/>
            <person name="Young S.K."/>
            <person name="Zeng Q."/>
            <person name="Gargeya S."/>
            <person name="Fitzgerald M."/>
            <person name="Haas B."/>
            <person name="Abouelleil A."/>
            <person name="Alvarado L."/>
            <person name="Arachchi H.M."/>
            <person name="Berlin A.M."/>
            <person name="Chapman S.B."/>
            <person name="Dewar J."/>
            <person name="Goldberg J."/>
            <person name="Griggs A."/>
            <person name="Gujja S."/>
            <person name="Hansen M."/>
            <person name="Howarth C."/>
            <person name="Imamovic A."/>
            <person name="Larimer J."/>
            <person name="McCowan C."/>
            <person name="Murphy C."/>
            <person name="Neiman D."/>
            <person name="Pearson M."/>
            <person name="Priest M."/>
            <person name="Roberts A."/>
            <person name="Saif S."/>
            <person name="Shea T."/>
            <person name="Sisk P."/>
            <person name="Sykes S."/>
            <person name="Wortman J."/>
            <person name="Nusbaum C."/>
            <person name="Birren B."/>
        </authorList>
    </citation>
    <scope>NUCLEOTIDE SEQUENCE [LARGE SCALE GENOMIC DNA]</scope>
    <source>
        <strain evidence="6 7">ATCC BAA-351</strain>
    </source>
</reference>
<dbReference type="Pfam" id="PF22039">
    <property type="entry name" value="HUTI_composite_bact"/>
    <property type="match status" value="1"/>
</dbReference>
<dbReference type="CDD" id="cd01299">
    <property type="entry name" value="Met_dep_hydrolase_A"/>
    <property type="match status" value="1"/>
</dbReference>
<name>R2SUB4_9ENTE</name>
<dbReference type="OrthoDB" id="9797498at2"/>
<dbReference type="GO" id="GO:0046872">
    <property type="term" value="F:metal ion binding"/>
    <property type="evidence" value="ECO:0007669"/>
    <property type="project" value="UniProtKB-KW"/>
</dbReference>
<dbReference type="InterPro" id="IPR011059">
    <property type="entry name" value="Metal-dep_hydrolase_composite"/>
</dbReference>
<keyword evidence="7" id="KW-1185">Reference proteome</keyword>
<evidence type="ECO:0000313" key="7">
    <source>
        <dbReference type="Proteomes" id="UP000013782"/>
    </source>
</evidence>
<evidence type="ECO:0000313" key="6">
    <source>
        <dbReference type="EMBL" id="EOH91674.1"/>
    </source>
</evidence>
<evidence type="ECO:0000259" key="4">
    <source>
        <dbReference type="Pfam" id="PF01979"/>
    </source>
</evidence>
<dbReference type="PATRIC" id="fig|1158607.3.peg.2957"/>
<sequence>MFLLKAAKVIIGDGKTVIENGGVVYQKDQILAVGPASELQEKYPEAEVRDYGEGTILPGLMDAHIHLGYYWTQPDLHRYNDFMIAYYAQKQAETCLKKGVTTIRDCCGPQFLLETLRLAAEKGFVKAPRILHTDRGICITGGHGHEDGIEEVDGVENIRHTIRRQKRDGADWIKLLTTNRDDICEFTQEELNAGVEEAHRLGMKCVVHSGTQPGIQMCIDAGFDTIEHGNFLTVEQGKQMAVNQQSWTPTMFAYHFLADYNKKVQEVGIDHSNQSTETYSHHLDFFEASVEAYSKNFKPIYDEGVTILAGTDMVMLEAPDVPIVEELELMVRYGLTPIEAIQTATQNPARVFDLAEVTGQLQAGLQADILVVAGDVTQDIEQLRNVQQVFLAGEMIDQN</sequence>
<dbReference type="InterPro" id="IPR051781">
    <property type="entry name" value="Metallo-dep_Hydrolase"/>
</dbReference>
<keyword evidence="1" id="KW-0479">Metal-binding</keyword>
<keyword evidence="3" id="KW-0862">Zinc</keyword>
<dbReference type="PANTHER" id="PTHR43135">
    <property type="entry name" value="ALPHA-D-RIBOSE 1-METHYLPHOSPHONATE 5-TRIPHOSPHATE DIPHOSPHATASE"/>
    <property type="match status" value="1"/>
</dbReference>
<dbReference type="AlphaFoldDB" id="R2SUB4"/>
<dbReference type="EMBL" id="AJAQ01000033">
    <property type="protein sequence ID" value="EOH91674.1"/>
    <property type="molecule type" value="Genomic_DNA"/>
</dbReference>
<dbReference type="Gene3D" id="2.30.40.10">
    <property type="entry name" value="Urease, subunit C, domain 1"/>
    <property type="match status" value="1"/>
</dbReference>
<dbReference type="eggNOG" id="COG1228">
    <property type="taxonomic scope" value="Bacteria"/>
</dbReference>
<keyword evidence="2" id="KW-0378">Hydrolase</keyword>
<organism evidence="6 7">
    <name type="scientific">Enterococcus pallens ATCC BAA-351</name>
    <dbReference type="NCBI Taxonomy" id="1158607"/>
    <lineage>
        <taxon>Bacteria</taxon>
        <taxon>Bacillati</taxon>
        <taxon>Bacillota</taxon>
        <taxon>Bacilli</taxon>
        <taxon>Lactobacillales</taxon>
        <taxon>Enterococcaceae</taxon>
        <taxon>Enterococcus</taxon>
    </lineage>
</organism>
<evidence type="ECO:0000259" key="5">
    <source>
        <dbReference type="Pfam" id="PF22039"/>
    </source>
</evidence>
<proteinExistence type="predicted"/>
<dbReference type="PANTHER" id="PTHR43135:SF3">
    <property type="entry name" value="ALPHA-D-RIBOSE 1-METHYLPHOSPHONATE 5-TRIPHOSPHATE DIPHOSPHATASE"/>
    <property type="match status" value="1"/>
</dbReference>
<dbReference type="Gene3D" id="3.20.20.140">
    <property type="entry name" value="Metal-dependent hydrolases"/>
    <property type="match status" value="1"/>
</dbReference>
<evidence type="ECO:0000256" key="1">
    <source>
        <dbReference type="ARBA" id="ARBA00022723"/>
    </source>
</evidence>
<protein>
    <submittedName>
        <fullName evidence="6">Uncharacterized protein</fullName>
    </submittedName>
</protein>
<dbReference type="Pfam" id="PF01979">
    <property type="entry name" value="Amidohydro_1"/>
    <property type="match status" value="1"/>
</dbReference>
<dbReference type="InterPro" id="IPR054418">
    <property type="entry name" value="MQNX/HUTI_composite_N"/>
</dbReference>
<dbReference type="HOGENOM" id="CLU_023620_2_2_9"/>
<feature type="domain" description="Amidohydrolase-related" evidence="4">
    <location>
        <begin position="55"/>
        <end position="395"/>
    </location>
</feature>
<dbReference type="STRING" id="160454.RV10_GL001495"/>
<dbReference type="RefSeq" id="WP_010757958.1">
    <property type="nucleotide sequence ID" value="NZ_ASWD01000001.1"/>
</dbReference>
<dbReference type="InterPro" id="IPR006680">
    <property type="entry name" value="Amidohydro-rel"/>
</dbReference>
<dbReference type="SUPFAM" id="SSF51556">
    <property type="entry name" value="Metallo-dependent hydrolases"/>
    <property type="match status" value="1"/>
</dbReference>
<dbReference type="InterPro" id="IPR032466">
    <property type="entry name" value="Metal_Hydrolase"/>
</dbReference>
<gene>
    <name evidence="6" type="ORF">UAU_02976</name>
</gene>
<dbReference type="Proteomes" id="UP000013782">
    <property type="component" value="Unassembled WGS sequence"/>
</dbReference>
<dbReference type="GO" id="GO:0016810">
    <property type="term" value="F:hydrolase activity, acting on carbon-nitrogen (but not peptide) bonds"/>
    <property type="evidence" value="ECO:0007669"/>
    <property type="project" value="InterPro"/>
</dbReference>
<evidence type="ECO:0000256" key="2">
    <source>
        <dbReference type="ARBA" id="ARBA00022801"/>
    </source>
</evidence>
<accession>R2SUB4</accession>
<dbReference type="SUPFAM" id="SSF51338">
    <property type="entry name" value="Composite domain of metallo-dependent hydrolases"/>
    <property type="match status" value="1"/>
</dbReference>
<dbReference type="InterPro" id="IPR057744">
    <property type="entry name" value="OTAase-like"/>
</dbReference>
<evidence type="ECO:0000256" key="3">
    <source>
        <dbReference type="ARBA" id="ARBA00022833"/>
    </source>
</evidence>